<comment type="caution">
    <text evidence="2">The sequence shown here is derived from an EMBL/GenBank/DDBJ whole genome shotgun (WGS) entry which is preliminary data.</text>
</comment>
<dbReference type="RefSeq" id="WP_322809773.1">
    <property type="nucleotide sequence ID" value="NZ_JAVBVO010000024.1"/>
</dbReference>
<dbReference type="AlphaFoldDB" id="A0AAW9KEP5"/>
<organism evidence="2 3">
    <name type="scientific">Carnobacterium maltaromaticum</name>
    <name type="common">Carnobacterium piscicola</name>
    <dbReference type="NCBI Taxonomy" id="2751"/>
    <lineage>
        <taxon>Bacteria</taxon>
        <taxon>Bacillati</taxon>
        <taxon>Bacillota</taxon>
        <taxon>Bacilli</taxon>
        <taxon>Lactobacillales</taxon>
        <taxon>Carnobacteriaceae</taxon>
        <taxon>Carnobacterium</taxon>
    </lineage>
</organism>
<proteinExistence type="predicted"/>
<accession>A0AAW9KEP5</accession>
<evidence type="ECO:0000313" key="2">
    <source>
        <dbReference type="EMBL" id="MDZ5760603.1"/>
    </source>
</evidence>
<name>A0AAW9KEP5_CARML</name>
<reference evidence="2" key="1">
    <citation type="submission" date="2023-08" db="EMBL/GenBank/DDBJ databases">
        <title>Genomic characterization of piscicolin 126 produced by Carnobacterium maltaromaticum CM22 strain isolated from salmon (Salmo salar).</title>
        <authorList>
            <person name="Gonzalez-Gragera E."/>
            <person name="Garcia-Lopez J.D."/>
            <person name="Teso-Perez C."/>
            <person name="Gimenez-Hernandez I."/>
            <person name="Peralta-Sanchez J.M."/>
            <person name="Valdivia E."/>
            <person name="Montalban-Lopez M."/>
            <person name="Martin-Platero A.M."/>
            <person name="Banos A."/>
            <person name="Martinez-Bueno M."/>
        </authorList>
    </citation>
    <scope>NUCLEOTIDE SEQUENCE</scope>
    <source>
        <strain evidence="2">CM22</strain>
    </source>
</reference>
<dbReference type="Proteomes" id="UP001290462">
    <property type="component" value="Unassembled WGS sequence"/>
</dbReference>
<feature type="coiled-coil region" evidence="1">
    <location>
        <begin position="642"/>
        <end position="669"/>
    </location>
</feature>
<evidence type="ECO:0000256" key="1">
    <source>
        <dbReference type="SAM" id="Coils"/>
    </source>
</evidence>
<sequence length="817" mass="94640">MEKYSKQYQRRKTEIDAFISKGNNHVGAILNAEGLKGYGGLQSTYATESSVNTNNETGSEIVNQTSSLPVLDVSEMEEDGFEKTEELDKAIYIFKDGTLLSGFSEGGGNKRDIEHGTLEGYINDPKVDRYHPDFWSIILQEVVQVVPEAKTILFLESHDYSEAQQEKMNEYEINGYELISLESKIQKENGISQEESNNIDLLDYASESKTEVKEDKLSDYESTQSAYMSYLVGDKLQVNQQAAINRFDLLNDPVVSIEMRVDALEKLGAEFGFPVERNIDELESMISDDNKIKEFVANEHDEMKRIPEKEEITDYTKFDSASLVYKKYLLNEPATYDERSALVKFDEESSTYDQVNMRIEAMLQVQNETGVDFSEEIKQFERTRAESILDVSDLIEKEYFQLSKNEKVVELKETEKSDLVTYDEAFSIYVKYLKDESATVEERVEFSEFDKESADSERIALRLEAMKQVQNDYGLDFSFEIEDLERTLELSLEVEQSEHMEEESLEKIYMLLEVCALAEEEYFQPSKNEKVDEKKSKETQEYVVEYSQFLKEHPQEFINPNRNQDNTEEFVLLDKANQVGELSLKFAKENKLTPEELDRLEDMDQDVGYDRAIHARLTAVEAELFTMEQAEEDKRDFGIVGSENEESKREKLENKLETLKDNLNEISKGESSEKESYLNKEYALVFDEHFLTRSDTFELTEEAANNYLKFIVDGEITPDETTAIMENDKEIGTEASFVSRFELLNNLPRVYRCEETDKALSKLEDVRKMPEMWDVVIENEHDSMIGTYEYNQQIREGRTLEEAEKIDENEPIIEYGQ</sequence>
<gene>
    <name evidence="2" type="ORF">RAK27_18340</name>
</gene>
<dbReference type="EMBL" id="JAVBVO010000024">
    <property type="protein sequence ID" value="MDZ5760603.1"/>
    <property type="molecule type" value="Genomic_DNA"/>
</dbReference>
<keyword evidence="1" id="KW-0175">Coiled coil</keyword>
<evidence type="ECO:0000313" key="3">
    <source>
        <dbReference type="Proteomes" id="UP001290462"/>
    </source>
</evidence>
<protein>
    <submittedName>
        <fullName evidence="2">Uncharacterized protein</fullName>
    </submittedName>
</protein>